<evidence type="ECO:0000259" key="5">
    <source>
        <dbReference type="Pfam" id="PF11904"/>
    </source>
</evidence>
<evidence type="ECO:0000256" key="1">
    <source>
        <dbReference type="ARBA" id="ARBA00004236"/>
    </source>
</evidence>
<gene>
    <name evidence="6" type="ORF">OFLC_LOCUS6587</name>
</gene>
<proteinExistence type="predicted"/>
<dbReference type="InterPro" id="IPR055285">
    <property type="entry name" value="ANKRD13_C"/>
</dbReference>
<dbReference type="GO" id="GO:0005886">
    <property type="term" value="C:plasma membrane"/>
    <property type="evidence" value="ECO:0007669"/>
    <property type="project" value="UniProtKB-SubCell"/>
</dbReference>
<dbReference type="Proteomes" id="UP000267606">
    <property type="component" value="Unassembled WGS sequence"/>
</dbReference>
<evidence type="ECO:0000313" key="7">
    <source>
        <dbReference type="Proteomes" id="UP000267606"/>
    </source>
</evidence>
<sequence>MLNTVTKKTSSFKATLWLCDHYPLDLQDQVLPIIDLMAVNNAHFARLKNFIQLQLPAGFPVKIEIPLFHIVSARITFSAVNTSGPHVSYNVSLNEIEVDPATFEIPQYYRCLDNDDYDLSEDELYLQFALEQSMRETAGSSASNAITYGMDSVSNVLDCHGDIDLAYAIGESMRTLRLEQLMREGTRTADDIISTECQTVMDNDLQLAIQLSQKEEEERLKACKEQEQELERIIKLSLIEK</sequence>
<dbReference type="EMBL" id="UZAJ01006348">
    <property type="protein sequence ID" value="VDO47015.1"/>
    <property type="molecule type" value="Genomic_DNA"/>
</dbReference>
<dbReference type="SMART" id="SM00726">
    <property type="entry name" value="UIM"/>
    <property type="match status" value="3"/>
</dbReference>
<dbReference type="WBParaSite" id="OFLC_0000658501-mRNA-1">
    <property type="protein sequence ID" value="OFLC_0000658501-mRNA-1"/>
    <property type="gene ID" value="OFLC_0000658501"/>
</dbReference>
<evidence type="ECO:0000313" key="8">
    <source>
        <dbReference type="WBParaSite" id="OFLC_0000658501-mRNA-1"/>
    </source>
</evidence>
<dbReference type="InterPro" id="IPR003903">
    <property type="entry name" value="UIM_dom"/>
</dbReference>
<evidence type="ECO:0000313" key="6">
    <source>
        <dbReference type="EMBL" id="VDO47015.1"/>
    </source>
</evidence>
<dbReference type="InterPro" id="IPR021832">
    <property type="entry name" value="ANKRD13"/>
</dbReference>
<dbReference type="AlphaFoldDB" id="A0A183HGH4"/>
<evidence type="ECO:0000256" key="3">
    <source>
        <dbReference type="ARBA" id="ARBA00022737"/>
    </source>
</evidence>
<name>A0A183HGH4_9BILA</name>
<comment type="subcellular location">
    <subcellularLocation>
        <location evidence="1">Cell membrane</location>
    </subcellularLocation>
</comment>
<accession>A0A183HGH4</accession>
<dbReference type="PROSITE" id="PS50330">
    <property type="entry name" value="UIM"/>
    <property type="match status" value="1"/>
</dbReference>
<dbReference type="Pfam" id="PF11904">
    <property type="entry name" value="ANKRD13_C"/>
    <property type="match status" value="1"/>
</dbReference>
<evidence type="ECO:0000256" key="4">
    <source>
        <dbReference type="ARBA" id="ARBA00023136"/>
    </source>
</evidence>
<organism evidence="8">
    <name type="scientific">Onchocerca flexuosa</name>
    <dbReference type="NCBI Taxonomy" id="387005"/>
    <lineage>
        <taxon>Eukaryota</taxon>
        <taxon>Metazoa</taxon>
        <taxon>Ecdysozoa</taxon>
        <taxon>Nematoda</taxon>
        <taxon>Chromadorea</taxon>
        <taxon>Rhabditida</taxon>
        <taxon>Spirurina</taxon>
        <taxon>Spiruromorpha</taxon>
        <taxon>Filarioidea</taxon>
        <taxon>Onchocercidae</taxon>
        <taxon>Onchocerca</taxon>
    </lineage>
</organism>
<keyword evidence="7" id="KW-1185">Reference proteome</keyword>
<reference evidence="6 7" key="2">
    <citation type="submission" date="2018-11" db="EMBL/GenBank/DDBJ databases">
        <authorList>
            <consortium name="Pathogen Informatics"/>
        </authorList>
    </citation>
    <scope>NUCLEOTIDE SEQUENCE [LARGE SCALE GENOMIC DNA]</scope>
</reference>
<keyword evidence="2" id="KW-1003">Cell membrane</keyword>
<keyword evidence="3" id="KW-0677">Repeat</keyword>
<dbReference type="GO" id="GO:0005737">
    <property type="term" value="C:cytoplasm"/>
    <property type="evidence" value="ECO:0007669"/>
    <property type="project" value="TreeGrafter"/>
</dbReference>
<evidence type="ECO:0000256" key="2">
    <source>
        <dbReference type="ARBA" id="ARBA00022475"/>
    </source>
</evidence>
<dbReference type="PANTHER" id="PTHR12447">
    <property type="entry name" value="ANKYRIN REPEAT DOMAIN-CONTAINING PROTEIN 13"/>
    <property type="match status" value="1"/>
</dbReference>
<keyword evidence="4" id="KW-0472">Membrane</keyword>
<reference evidence="8" key="1">
    <citation type="submission" date="2016-06" db="UniProtKB">
        <authorList>
            <consortium name="WormBaseParasite"/>
        </authorList>
    </citation>
    <scope>IDENTIFICATION</scope>
</reference>
<feature type="domain" description="Ankyrin repeat" evidence="5">
    <location>
        <begin position="4"/>
        <end position="109"/>
    </location>
</feature>
<protein>
    <submittedName>
        <fullName evidence="8">Ankyrin repeat protein</fullName>
    </submittedName>
</protein>
<dbReference type="PANTHER" id="PTHR12447:SF31">
    <property type="entry name" value="LD31969P"/>
    <property type="match status" value="1"/>
</dbReference>